<keyword evidence="3 5" id="KW-1133">Transmembrane helix</keyword>
<evidence type="ECO:0000256" key="2">
    <source>
        <dbReference type="ARBA" id="ARBA00022692"/>
    </source>
</evidence>
<evidence type="ECO:0000256" key="5">
    <source>
        <dbReference type="SAM" id="Phobius"/>
    </source>
</evidence>
<evidence type="ECO:0000256" key="4">
    <source>
        <dbReference type="ARBA" id="ARBA00023136"/>
    </source>
</evidence>
<gene>
    <name evidence="7" type="ORF">CLPU_15c00030</name>
</gene>
<dbReference type="OrthoDB" id="1727020at2"/>
<feature type="transmembrane region" description="Helical" evidence="5">
    <location>
        <begin position="142"/>
        <end position="164"/>
    </location>
</feature>
<dbReference type="STRING" id="1503.CLPU_15c00030"/>
<dbReference type="Pfam" id="PF04893">
    <property type="entry name" value="Yip1"/>
    <property type="match status" value="1"/>
</dbReference>
<comment type="caution">
    <text evidence="7">The sequence shown here is derived from an EMBL/GenBank/DDBJ whole genome shotgun (WGS) entry which is preliminary data.</text>
</comment>
<dbReference type="Proteomes" id="UP000037267">
    <property type="component" value="Unassembled WGS sequence"/>
</dbReference>
<feature type="domain" description="Yip1" evidence="6">
    <location>
        <begin position="8"/>
        <end position="191"/>
    </location>
</feature>
<dbReference type="InterPro" id="IPR006977">
    <property type="entry name" value="Yip1_dom"/>
</dbReference>
<keyword evidence="2 5" id="KW-0812">Transmembrane</keyword>
<proteinExistence type="predicted"/>
<feature type="transmembrane region" description="Helical" evidence="5">
    <location>
        <begin position="27"/>
        <end position="46"/>
    </location>
</feature>
<comment type="subcellular location">
    <subcellularLocation>
        <location evidence="1">Membrane</location>
        <topology evidence="1">Multi-pass membrane protein</topology>
    </subcellularLocation>
</comment>
<dbReference type="RefSeq" id="WP_050356097.1">
    <property type="nucleotide sequence ID" value="NZ_LGSS01000015.1"/>
</dbReference>
<organism evidence="7 8">
    <name type="scientific">Gottschalkia purinilytica</name>
    <name type="common">Clostridium purinilyticum</name>
    <dbReference type="NCBI Taxonomy" id="1503"/>
    <lineage>
        <taxon>Bacteria</taxon>
        <taxon>Bacillati</taxon>
        <taxon>Bacillota</taxon>
        <taxon>Tissierellia</taxon>
        <taxon>Tissierellales</taxon>
        <taxon>Gottschalkiaceae</taxon>
        <taxon>Gottschalkia</taxon>
    </lineage>
</organism>
<evidence type="ECO:0000259" key="6">
    <source>
        <dbReference type="Pfam" id="PF04893"/>
    </source>
</evidence>
<reference evidence="8" key="1">
    <citation type="submission" date="2015-07" db="EMBL/GenBank/DDBJ databases">
        <title>Draft genome sequence of the purine-degrading Gottschalkia purinilyticum DSM 1384 (formerly Clostridium purinilyticum).</title>
        <authorList>
            <person name="Poehlein A."/>
            <person name="Schiel-Bengelsdorf B."/>
            <person name="Bengelsdorf F.R."/>
            <person name="Daniel R."/>
            <person name="Duerre P."/>
        </authorList>
    </citation>
    <scope>NUCLEOTIDE SEQUENCE [LARGE SCALE GENOMIC DNA]</scope>
    <source>
        <strain evidence="8">DSM 1384</strain>
    </source>
</reference>
<protein>
    <recommendedName>
        <fullName evidence="6">Yip1 domain-containing protein</fullName>
    </recommendedName>
</protein>
<keyword evidence="8" id="KW-1185">Reference proteome</keyword>
<accession>A0A0L0W7L6</accession>
<feature type="transmembrane region" description="Helical" evidence="5">
    <location>
        <begin position="74"/>
        <end position="101"/>
    </location>
</feature>
<name>A0A0L0W7L6_GOTPU</name>
<dbReference type="EMBL" id="LGSS01000015">
    <property type="protein sequence ID" value="KNF07509.1"/>
    <property type="molecule type" value="Genomic_DNA"/>
</dbReference>
<feature type="transmembrane region" description="Helical" evidence="5">
    <location>
        <begin position="176"/>
        <end position="204"/>
    </location>
</feature>
<dbReference type="AlphaFoldDB" id="A0A0L0W7L6"/>
<evidence type="ECO:0000313" key="7">
    <source>
        <dbReference type="EMBL" id="KNF07509.1"/>
    </source>
</evidence>
<dbReference type="GO" id="GO:0016020">
    <property type="term" value="C:membrane"/>
    <property type="evidence" value="ECO:0007669"/>
    <property type="project" value="UniProtKB-SubCell"/>
</dbReference>
<sequence length="220" mass="24615">MKFLNKFIGMIYRPKEVLREVNEKPSILESLILIVVIPLIYSLFFLNEKILLNTINGTGDMSQDVIDMVDMRGFFTLFMIFAIMFLSPIGHFITTSIYHLLAEFFGYEGKGKNLFVTLAYAGVPSLILGCIHLVAMYFNNQILGLIISIASMIWSIVLSIFAIGETYKMGGGKSCLLYFIPVIIICAFIGLFIGIIATVAITMFDPSSLEMIRSGILMNM</sequence>
<keyword evidence="4 5" id="KW-0472">Membrane</keyword>
<evidence type="ECO:0000256" key="3">
    <source>
        <dbReference type="ARBA" id="ARBA00022989"/>
    </source>
</evidence>
<feature type="transmembrane region" description="Helical" evidence="5">
    <location>
        <begin position="113"/>
        <end position="136"/>
    </location>
</feature>
<evidence type="ECO:0000256" key="1">
    <source>
        <dbReference type="ARBA" id="ARBA00004141"/>
    </source>
</evidence>
<evidence type="ECO:0000313" key="8">
    <source>
        <dbReference type="Proteomes" id="UP000037267"/>
    </source>
</evidence>